<dbReference type="EMBL" id="BAABBX010000015">
    <property type="protein sequence ID" value="GAA4191020.1"/>
    <property type="molecule type" value="Genomic_DNA"/>
</dbReference>
<dbReference type="SMART" id="SM00060">
    <property type="entry name" value="FN3"/>
    <property type="match status" value="2"/>
</dbReference>
<keyword evidence="2" id="KW-0624">Polysaccharide degradation</keyword>
<dbReference type="Pfam" id="PF17963">
    <property type="entry name" value="Big_9"/>
    <property type="match status" value="7"/>
</dbReference>
<dbReference type="CDD" id="cd00063">
    <property type="entry name" value="FN3"/>
    <property type="match status" value="1"/>
</dbReference>
<name>A0ABP8AV86_9MICO</name>
<evidence type="ECO:0000256" key="3">
    <source>
        <dbReference type="SAM" id="MobiDB-lite"/>
    </source>
</evidence>
<dbReference type="PROSITE" id="PS50853">
    <property type="entry name" value="FN3"/>
    <property type="match status" value="2"/>
</dbReference>
<feature type="region of interest" description="Disordered" evidence="3">
    <location>
        <begin position="608"/>
        <end position="641"/>
    </location>
</feature>
<reference evidence="6" key="1">
    <citation type="journal article" date="2019" name="Int. J. Syst. Evol. Microbiol.">
        <title>The Global Catalogue of Microorganisms (GCM) 10K type strain sequencing project: providing services to taxonomists for standard genome sequencing and annotation.</title>
        <authorList>
            <consortium name="The Broad Institute Genomics Platform"/>
            <consortium name="The Broad Institute Genome Sequencing Center for Infectious Disease"/>
            <person name="Wu L."/>
            <person name="Ma J."/>
        </authorList>
    </citation>
    <scope>NUCLEOTIDE SEQUENCE [LARGE SCALE GENOMIC DNA]</scope>
    <source>
        <strain evidence="6">JCM 17593</strain>
    </source>
</reference>
<keyword evidence="1" id="KW-0326">Glycosidase</keyword>
<dbReference type="RefSeq" id="WP_344776650.1">
    <property type="nucleotide sequence ID" value="NZ_BAABBX010000015.1"/>
</dbReference>
<sequence length="1775" mass="185628">MSGGILTRLKKHRTIASVAALAIVAGVPTAFAVLHKGFPVTDVNLNAADVWVTNGAKLLGGRLNHQIDELDASVNATSEDLDVLQNGSAYFLTNASKGTVQKIDPAYVSLTDQITIPDDSWVGYGGNTLAILSPKGSLWSIDASNQLAFDASKTKPAAKLGKDAVAVVDRSGTVFATSPSTGALYTVARPGATATKTKLAIDGDPQITAVGTTPVVLDKGGSRLRTPSKTLKLPDPGLRIQQPSSASSNVVVAASDRLYRVPLDGGDATTIKAGGTTPTAVTSSDVSAPVQLKGCDYGAWAASGRYVYACEGRQPIAQDIGTAVTGDDLRFRVNHNVIALNNVQNGDAWIVSQHMKLVRNWETLEPQNTQKKQSNKGKEQPVMQSFQQTLAKRTTQNHRPAPEDDSFGVRAGRTTILPVLDNDQDPDGDVLTVKAPISVPPAAGRLDVIDGGRALQFTAAPGSSGASFRYTVTDGRSGGEASANVQVAVHAAAQNAAPKANRASTSQVEVGQSITYNVLQDWIDPDGDSIFLEGAAATSQDDVSFTPDGDVTFTNTSNQVGTKTVEFTVSDGKLKASGKLEVTVKAKGQLPQVAVPDFAEATLGQPLTFDPLANDESPSGDTLSLDDASSTDPSLSVQADPQQGTVKILGQATGTYYLTYKLGAGTRKDVDGLIRVDVVEPQAKNAPPLAVGDVAYVHPGQTTSVTPLDNDVSPSGRVLAVQQVTGGADAGALNIQLLDNTVVKITSPGVLEKQVQLDYTVSDGVKSAKGTITVVPVAPLVNYQPPVAVTDAVNVRAGDIATVDVLKNDYSPDDQPFALDPVLKSTAHAGGGTAFVSGSTVRYQAPAKAGAYSVAYTVTDEHKQTATANVVFNVLPAGRDQAPQPQTITGRVFAGSTVPITVPLDGLDPDGDSVFFEGVTDAPKQGKVSGTTATGFQYQAAESGSGTDEFHYRLEDALGKTATGLIRIAVIPRPTNLQPPTAVNDKVEVRPGKTGSVQVLANDSDPNGYPITLQKKLDQVDDQLTDVKADGSAVLFTAPKTEGVYTLHYTISNGHGGHASAYVQVTVSKTAKPRYPTAIDHYVAANDAKSKSAVVVDALSGATNPSGPVADLTVQTTGANAKLAKVGKDGAVTVQTQSKRTVIAYQVTDPATKLTGKAFLVVPPKAIKATPPPNQNKNAVARKVTDAPRIKPGLGEQVVEMNGSKTFSFGAILDVPSGRPATLSGAPTTDHGTVTGSGTSFTFTPAKDYRGPASVSFRVDDGKEDGQASDRITPLTLPITVGSKDQSDVPPTFTPPKVQIEPGEDAKKVDLRAASYHPNQQILDSLQYTGLQSSSVGGVTATLSGSTLSVKAPVDQKPNTTAVFKFTVKSANFSIPGEVDVTVTSSTRPLAQQKNPPQAKELQRSHSVTLDDAVGTEYWTNPFPDTPLKITDATVVSSPKGVTVEHTNDSITVAASSGADPGKVNVTYHVQDATKDPARTEQVIGQYEVTIHDVPDQPLAPQNVSADNTQATMSIKAPTDNGKTIDGYRVTSNNGKTWNFGAAGDVTLSGLTNGTTYTFTVAAHNADGWSDESASSAAVTPYGTPAAPTNVKISGDNNLHSPSNITMTWSRVTDTGGGSIHYEYLFDGDHTTTATSASGGPRTTDPQGNKVGYSFHVRAVSDATGRASEYVMSNTVYVTPPPASLDLSKGANTGYKDTCRTGKCYYYHVVAKNYDPGNYSLQVYCQDSLLHTFSVHVTGTTWTFDTGEQAYNEYCGFNPARVTLGSLSASANFAP</sequence>
<organism evidence="5 6">
    <name type="scientific">Gryllotalpicola kribbensis</name>
    <dbReference type="NCBI Taxonomy" id="993084"/>
    <lineage>
        <taxon>Bacteria</taxon>
        <taxon>Bacillati</taxon>
        <taxon>Actinomycetota</taxon>
        <taxon>Actinomycetes</taxon>
        <taxon>Micrococcales</taxon>
        <taxon>Microbacteriaceae</taxon>
        <taxon>Gryllotalpicola</taxon>
    </lineage>
</organism>
<evidence type="ECO:0000256" key="1">
    <source>
        <dbReference type="ARBA" id="ARBA00023295"/>
    </source>
</evidence>
<evidence type="ECO:0000259" key="4">
    <source>
        <dbReference type="PROSITE" id="PS50853"/>
    </source>
</evidence>
<dbReference type="InterPro" id="IPR003961">
    <property type="entry name" value="FN3_dom"/>
</dbReference>
<dbReference type="Gene3D" id="2.60.40.2810">
    <property type="match status" value="1"/>
</dbReference>
<keyword evidence="6" id="KW-1185">Reference proteome</keyword>
<keyword evidence="1" id="KW-0378">Hydrolase</keyword>
<gene>
    <name evidence="5" type="ORF">GCM10022288_21230</name>
</gene>
<protein>
    <submittedName>
        <fullName evidence="5">Ig-like domain-containing protein</fullName>
    </submittedName>
</protein>
<comment type="caution">
    <text evidence="5">The sequence shown here is derived from an EMBL/GenBank/DDBJ whole genome shotgun (WGS) entry which is preliminary data.</text>
</comment>
<dbReference type="Gene3D" id="2.60.40.10">
    <property type="entry name" value="Immunoglobulins"/>
    <property type="match status" value="1"/>
</dbReference>
<evidence type="ECO:0000313" key="6">
    <source>
        <dbReference type="Proteomes" id="UP001500213"/>
    </source>
</evidence>
<dbReference type="Gene3D" id="2.60.40.3440">
    <property type="match status" value="1"/>
</dbReference>
<evidence type="ECO:0000313" key="5">
    <source>
        <dbReference type="EMBL" id="GAA4191020.1"/>
    </source>
</evidence>
<feature type="compositionally biased region" description="Low complexity" evidence="3">
    <location>
        <begin position="619"/>
        <end position="636"/>
    </location>
</feature>
<dbReference type="NCBIfam" id="NF012211">
    <property type="entry name" value="tand_rpt_95"/>
    <property type="match status" value="1"/>
</dbReference>
<dbReference type="InterPro" id="IPR013783">
    <property type="entry name" value="Ig-like_fold"/>
</dbReference>
<keyword evidence="2" id="KW-0119">Carbohydrate metabolism</keyword>
<dbReference type="InterPro" id="IPR036116">
    <property type="entry name" value="FN3_sf"/>
</dbReference>
<dbReference type="Pfam" id="PF00041">
    <property type="entry name" value="fn3"/>
    <property type="match status" value="1"/>
</dbReference>
<dbReference type="SUPFAM" id="SSF49265">
    <property type="entry name" value="Fibronectin type III"/>
    <property type="match status" value="1"/>
</dbReference>
<accession>A0ABP8AV86</accession>
<dbReference type="Proteomes" id="UP001500213">
    <property type="component" value="Unassembled WGS sequence"/>
</dbReference>
<proteinExistence type="predicted"/>
<feature type="domain" description="Fibronectin type-III" evidence="4">
    <location>
        <begin position="1587"/>
        <end position="1682"/>
    </location>
</feature>
<feature type="domain" description="Fibronectin type-III" evidence="4">
    <location>
        <begin position="1497"/>
        <end position="1583"/>
    </location>
</feature>
<evidence type="ECO:0000256" key="2">
    <source>
        <dbReference type="ARBA" id="ARBA00023326"/>
    </source>
</evidence>